<proteinExistence type="predicted"/>
<dbReference type="Gene3D" id="3.30.420.10">
    <property type="entry name" value="Ribonuclease H-like superfamily/Ribonuclease H"/>
    <property type="match status" value="1"/>
</dbReference>
<evidence type="ECO:0000313" key="3">
    <source>
        <dbReference type="EMBL" id="ANE80634.1"/>
    </source>
</evidence>
<dbReference type="Pfam" id="PF09299">
    <property type="entry name" value="Mu-transpos_C"/>
    <property type="match status" value="1"/>
</dbReference>
<dbReference type="PROSITE" id="PS50994">
    <property type="entry name" value="INTEGRASE"/>
    <property type="match status" value="1"/>
</dbReference>
<accession>A0A172UPF2</accession>
<dbReference type="AlphaFoldDB" id="A0A172UPF2"/>
<dbReference type="InterPro" id="IPR015378">
    <property type="entry name" value="Transposase-like_Mu_C"/>
</dbReference>
<dbReference type="EMBL" id="CP015596">
    <property type="protein sequence ID" value="ANE80634.1"/>
    <property type="molecule type" value="Genomic_DNA"/>
</dbReference>
<reference evidence="3 4" key="1">
    <citation type="submission" date="2016-05" db="EMBL/GenBank/DDBJ databases">
        <title>Complete genome sequence of a phthalic acid esters degrading Mycobacterium sp. YC-RL4.</title>
        <authorList>
            <person name="Ren L."/>
            <person name="Fan S."/>
            <person name="Ruth N."/>
            <person name="Jia Y."/>
            <person name="Wang J."/>
            <person name="Qiao C."/>
        </authorList>
    </citation>
    <scope>NUCLEOTIDE SEQUENCE [LARGE SCALE GENOMIC DNA]</scope>
    <source>
        <strain evidence="3 4">YC-RL4</strain>
    </source>
</reference>
<organism evidence="3 4">
    <name type="scientific">Mycobacterium adipatum</name>
    <dbReference type="NCBI Taxonomy" id="1682113"/>
    <lineage>
        <taxon>Bacteria</taxon>
        <taxon>Bacillati</taxon>
        <taxon>Actinomycetota</taxon>
        <taxon>Actinomycetes</taxon>
        <taxon>Mycobacteriales</taxon>
        <taxon>Mycobacteriaceae</taxon>
        <taxon>Mycobacterium</taxon>
    </lineage>
</organism>
<feature type="region of interest" description="Disordered" evidence="1">
    <location>
        <begin position="614"/>
        <end position="687"/>
    </location>
</feature>
<gene>
    <name evidence="3" type="ORF">A7U43_16160</name>
</gene>
<name>A0A172UPF2_9MYCO</name>
<dbReference type="STRING" id="1682113.A7U43_16160"/>
<evidence type="ECO:0000256" key="1">
    <source>
        <dbReference type="SAM" id="MobiDB-lite"/>
    </source>
</evidence>
<dbReference type="SUPFAM" id="SSF53098">
    <property type="entry name" value="Ribonuclease H-like"/>
    <property type="match status" value="1"/>
</dbReference>
<dbReference type="InterPro" id="IPR036397">
    <property type="entry name" value="RNaseH_sf"/>
</dbReference>
<dbReference type="GO" id="GO:0015074">
    <property type="term" value="P:DNA integration"/>
    <property type="evidence" value="ECO:0007669"/>
    <property type="project" value="InterPro"/>
</dbReference>
<dbReference type="InterPro" id="IPR012337">
    <property type="entry name" value="RNaseH-like_sf"/>
</dbReference>
<evidence type="ECO:0000313" key="4">
    <source>
        <dbReference type="Proteomes" id="UP000077143"/>
    </source>
</evidence>
<dbReference type="Proteomes" id="UP000077143">
    <property type="component" value="Chromosome"/>
</dbReference>
<feature type="domain" description="Integrase catalytic" evidence="2">
    <location>
        <begin position="244"/>
        <end position="473"/>
    </location>
</feature>
<protein>
    <recommendedName>
        <fullName evidence="2">Integrase catalytic domain-containing protein</fullName>
    </recommendedName>
</protein>
<dbReference type="GO" id="GO:0003676">
    <property type="term" value="F:nucleic acid binding"/>
    <property type="evidence" value="ECO:0007669"/>
    <property type="project" value="InterPro"/>
</dbReference>
<dbReference type="OrthoDB" id="52928at2"/>
<dbReference type="KEGG" id="madi:A7U43_16160"/>
<dbReference type="RefSeq" id="WP_067997218.1">
    <property type="nucleotide sequence ID" value="NZ_CP015596.1"/>
</dbReference>
<keyword evidence="4" id="KW-1185">Reference proteome</keyword>
<dbReference type="InterPro" id="IPR001584">
    <property type="entry name" value="Integrase_cat-core"/>
</dbReference>
<evidence type="ECO:0000259" key="2">
    <source>
        <dbReference type="PROSITE" id="PS50994"/>
    </source>
</evidence>
<sequence length="687" mass="77231">MIELHIGDIIELRGQSWHIRDSDGLALRLKCLDDGSDLTLPVAMLLCDDSFVGPDASGPSIADQRLLDLATDEQRRDAQFWYEHLSGIKHAIEQPAQGQAISGAPIVTVQERLSDKISELRTLGRPVSMTTMWRKWQRFNNAGLLGCIDQRGMPGHVRLSGVHERVIVVLEMVKAHYVDKSTPTKKQILEIAERRLRDDNVPVPCRSSLYALLAALDRGEHTTGDATSRRSHANSPNRAFSKIVALYPGEEVQLDSTPLDAMALLPDGQPCRIDLAAGIDVATLSITAAILRPNACKTVDAIELWANSCIPQQMLPGWIENMTVARSYLSDKLSPQIDLDRALENKPIIDVRGVVVDRGKIFVSPVFERATELRGVHPRVAPPHQPTAKPHIERLLKTIGDDFVRWIPGYKGRSVSHRGRNPEKDTVWPLFVLQALLDEWVITVYQNRPHSGLHLTAAPRMQLSPNAMYRAMSEMTPTPVRTMTRDDWISLKPHEFRRINRYGVNLENLVYNSDSPRFHQMRRTKSLNSKQNGKWEVRYDPTNLMQIWVRDESLVFDSEGQRKVEDNGWIECRWVLADYATIPFGIDMVKAIRRDMSKKPTDKEVLRRAEQIHRQLLGGPSEPKPRPLSRAEASAGRANLARQELSGGPPAEVVAPGRSDDTPTPPVVQPTLGPVEPMRPMRLSEGW</sequence>